<gene>
    <name evidence="3" type="ORF">CERSUDRAFT_116776</name>
</gene>
<reference evidence="3 4" key="1">
    <citation type="journal article" date="2012" name="Proc. Natl. Acad. Sci. U.S.A.">
        <title>Comparative genomics of Ceriporiopsis subvermispora and Phanerochaete chrysosporium provide insight into selective ligninolysis.</title>
        <authorList>
            <person name="Fernandez-Fueyo E."/>
            <person name="Ruiz-Duenas F.J."/>
            <person name="Ferreira P."/>
            <person name="Floudas D."/>
            <person name="Hibbett D.S."/>
            <person name="Canessa P."/>
            <person name="Larrondo L.F."/>
            <person name="James T.Y."/>
            <person name="Seelenfreund D."/>
            <person name="Lobos S."/>
            <person name="Polanco R."/>
            <person name="Tello M."/>
            <person name="Honda Y."/>
            <person name="Watanabe T."/>
            <person name="Watanabe T."/>
            <person name="Ryu J.S."/>
            <person name="Kubicek C.P."/>
            <person name="Schmoll M."/>
            <person name="Gaskell J."/>
            <person name="Hammel K.E."/>
            <person name="St John F.J."/>
            <person name="Vanden Wymelenberg A."/>
            <person name="Sabat G."/>
            <person name="Splinter BonDurant S."/>
            <person name="Syed K."/>
            <person name="Yadav J.S."/>
            <person name="Doddapaneni H."/>
            <person name="Subramanian V."/>
            <person name="Lavin J.L."/>
            <person name="Oguiza J.A."/>
            <person name="Perez G."/>
            <person name="Pisabarro A.G."/>
            <person name="Ramirez L."/>
            <person name="Santoyo F."/>
            <person name="Master E."/>
            <person name="Coutinho P.M."/>
            <person name="Henrissat B."/>
            <person name="Lombard V."/>
            <person name="Magnuson J.K."/>
            <person name="Kuees U."/>
            <person name="Hori C."/>
            <person name="Igarashi K."/>
            <person name="Samejima M."/>
            <person name="Held B.W."/>
            <person name="Barry K.W."/>
            <person name="LaButti K.M."/>
            <person name="Lapidus A."/>
            <person name="Lindquist E.A."/>
            <person name="Lucas S.M."/>
            <person name="Riley R."/>
            <person name="Salamov A.A."/>
            <person name="Hoffmeister D."/>
            <person name="Schwenk D."/>
            <person name="Hadar Y."/>
            <person name="Yarden O."/>
            <person name="de Vries R.P."/>
            <person name="Wiebenga A."/>
            <person name="Stenlid J."/>
            <person name="Eastwood D."/>
            <person name="Grigoriev I.V."/>
            <person name="Berka R.M."/>
            <person name="Blanchette R.A."/>
            <person name="Kersten P."/>
            <person name="Martinez A.T."/>
            <person name="Vicuna R."/>
            <person name="Cullen D."/>
        </authorList>
    </citation>
    <scope>NUCLEOTIDE SEQUENCE [LARGE SCALE GENOMIC DNA]</scope>
    <source>
        <strain evidence="3 4">B</strain>
    </source>
</reference>
<organism evidence="3 4">
    <name type="scientific">Ceriporiopsis subvermispora (strain B)</name>
    <name type="common">White-rot fungus</name>
    <name type="synonym">Gelatoporia subvermispora</name>
    <dbReference type="NCBI Taxonomy" id="914234"/>
    <lineage>
        <taxon>Eukaryota</taxon>
        <taxon>Fungi</taxon>
        <taxon>Dikarya</taxon>
        <taxon>Basidiomycota</taxon>
        <taxon>Agaricomycotina</taxon>
        <taxon>Agaricomycetes</taxon>
        <taxon>Polyporales</taxon>
        <taxon>Gelatoporiaceae</taxon>
        <taxon>Gelatoporia</taxon>
    </lineage>
</organism>
<dbReference type="NCBIfam" id="TIGR01167">
    <property type="entry name" value="LPXTG_anchor"/>
    <property type="match status" value="1"/>
</dbReference>
<dbReference type="Proteomes" id="UP000016930">
    <property type="component" value="Unassembled WGS sequence"/>
</dbReference>
<protein>
    <submittedName>
        <fullName evidence="3">Uncharacterized protein</fullName>
    </submittedName>
</protein>
<proteinExistence type="predicted"/>
<keyword evidence="4" id="KW-1185">Reference proteome</keyword>
<dbReference type="STRING" id="914234.M2R7E8"/>
<name>M2R7E8_CERS8</name>
<evidence type="ECO:0000313" key="3">
    <source>
        <dbReference type="EMBL" id="EMD34611.1"/>
    </source>
</evidence>
<keyword evidence="2" id="KW-0812">Transmembrane</keyword>
<keyword evidence="2" id="KW-1133">Transmembrane helix</keyword>
<accession>M2R7E8</accession>
<dbReference type="HOGENOM" id="CLU_064974_0_0_1"/>
<dbReference type="Gene3D" id="2.60.120.260">
    <property type="entry name" value="Galactose-binding domain-like"/>
    <property type="match status" value="2"/>
</dbReference>
<sequence>MALGLLDFTLENTSPMITYLPGTTASPGGSQLGWQVNQTDDSLLYFTSRPGASLLLQFYGTALYLYGSASCPFNVTLDFETSSPPMTTEGFIYFTENLTQEMHFLNLTVGGSGNTDEQIIFEYATISTEYTSDVSPTAITYDGGSTDHIPIYNGTWTTINSSISRTSSFGSSVSVNFTGIAVGISGPSNVGPGSMLYGVLLDAWPAWSFASVSSNVTDTTLFYQGGLDPTQEHTLTLMDLGSDFAFNTITVFETDETAGSPITSEPTPSPTSQSSNKHSTVVKIVAPIVAILGLLILSAAFWTFRRKRQNRRKATVSGPFALRLSRAFRDQKVDAMTLPPLQTRTELSVSPYSTDFESSAPRKT</sequence>
<evidence type="ECO:0000256" key="2">
    <source>
        <dbReference type="SAM" id="Phobius"/>
    </source>
</evidence>
<feature type="transmembrane region" description="Helical" evidence="2">
    <location>
        <begin position="284"/>
        <end position="304"/>
    </location>
</feature>
<feature type="compositionally biased region" description="Low complexity" evidence="1">
    <location>
        <begin position="260"/>
        <end position="275"/>
    </location>
</feature>
<evidence type="ECO:0000256" key="1">
    <source>
        <dbReference type="SAM" id="MobiDB-lite"/>
    </source>
</evidence>
<dbReference type="EMBL" id="KB445802">
    <property type="protein sequence ID" value="EMD34611.1"/>
    <property type="molecule type" value="Genomic_DNA"/>
</dbReference>
<feature type="region of interest" description="Disordered" evidence="1">
    <location>
        <begin position="257"/>
        <end position="276"/>
    </location>
</feature>
<dbReference type="AlphaFoldDB" id="M2R7E8"/>
<dbReference type="OrthoDB" id="2576334at2759"/>
<keyword evidence="2" id="KW-0472">Membrane</keyword>
<evidence type="ECO:0000313" key="4">
    <source>
        <dbReference type="Proteomes" id="UP000016930"/>
    </source>
</evidence>